<dbReference type="Gene3D" id="3.90.1560.10">
    <property type="entry name" value="ComB-like"/>
    <property type="match status" value="1"/>
</dbReference>
<evidence type="ECO:0000313" key="8">
    <source>
        <dbReference type="EMBL" id="ANS67613.1"/>
    </source>
</evidence>
<dbReference type="EC" id="3.1.3.71" evidence="3"/>
<dbReference type="AlphaFoldDB" id="A0A1B1MGG9"/>
<comment type="cofactor">
    <cofactor evidence="1">
        <name>Mg(2+)</name>
        <dbReference type="ChEBI" id="CHEBI:18420"/>
    </cofactor>
</comment>
<dbReference type="Pfam" id="PF04029">
    <property type="entry name" value="2-ph_phosp"/>
    <property type="match status" value="1"/>
</dbReference>
<sequence>MDGTEQVAVVIDVMRAFTTAAWAFHRGATKIVLAADQDEALAIKARHPTWLALKDGALVSGFDLVNSPGQIREADLTGHTVIQKTTAGTVGALAVVEAELALCASFAVAGATAQALADAGADSVTFVATGEDGHAAEDLACADYLHGLLTGNRPDPAPCLHRARTSPAAADLRAGRRHGAHPADVELCLEVDRFDFAMKLGLEDEMAVLRPLRTRPDAKNGRETAIRPHCPNQPGWNQRFGIETCPVSSRGFL</sequence>
<dbReference type="PANTHER" id="PTHR37311:SF1">
    <property type="entry name" value="2-PHOSPHOSULFOLACTATE PHOSPHATASE-RELATED"/>
    <property type="match status" value="1"/>
</dbReference>
<dbReference type="GO" id="GO:0000287">
    <property type="term" value="F:magnesium ion binding"/>
    <property type="evidence" value="ECO:0007669"/>
    <property type="project" value="InterPro"/>
</dbReference>
<comment type="catalytic activity">
    <reaction evidence="7">
        <text>(2R)-O-phospho-3-sulfolactate + H2O = (2R)-3-sulfolactate + phosphate</text>
        <dbReference type="Rhea" id="RHEA:23416"/>
        <dbReference type="ChEBI" id="CHEBI:15377"/>
        <dbReference type="ChEBI" id="CHEBI:15597"/>
        <dbReference type="ChEBI" id="CHEBI:43474"/>
        <dbReference type="ChEBI" id="CHEBI:58738"/>
        <dbReference type="EC" id="3.1.3.71"/>
    </reaction>
</comment>
<keyword evidence="5" id="KW-0378">Hydrolase</keyword>
<protein>
    <recommendedName>
        <fullName evidence="4">Probable 2-phosphosulfolactate phosphatase</fullName>
        <ecNumber evidence="3">3.1.3.71</ecNumber>
    </recommendedName>
</protein>
<evidence type="ECO:0000256" key="7">
    <source>
        <dbReference type="ARBA" id="ARBA00033711"/>
    </source>
</evidence>
<keyword evidence="6" id="KW-0460">Magnesium</keyword>
<dbReference type="OrthoDB" id="3293539at2"/>
<evidence type="ECO:0000256" key="2">
    <source>
        <dbReference type="ARBA" id="ARBA00009997"/>
    </source>
</evidence>
<dbReference type="KEGG" id="sls:SLINC_5389"/>
<evidence type="ECO:0000256" key="4">
    <source>
        <dbReference type="ARBA" id="ARBA00021948"/>
    </source>
</evidence>
<evidence type="ECO:0000256" key="1">
    <source>
        <dbReference type="ARBA" id="ARBA00001946"/>
    </source>
</evidence>
<dbReference type="STRING" id="1915.SLINC_5389"/>
<dbReference type="GO" id="GO:0050545">
    <property type="term" value="F:sulfopyruvate decarboxylase activity"/>
    <property type="evidence" value="ECO:0007669"/>
    <property type="project" value="TreeGrafter"/>
</dbReference>
<dbReference type="InterPro" id="IPR036702">
    <property type="entry name" value="ComB-like_sf"/>
</dbReference>
<keyword evidence="9" id="KW-1185">Reference proteome</keyword>
<comment type="similarity">
    <text evidence="2">Belongs to the ComB family.</text>
</comment>
<dbReference type="InterPro" id="IPR005238">
    <property type="entry name" value="ComB-like"/>
</dbReference>
<evidence type="ECO:0000256" key="5">
    <source>
        <dbReference type="ARBA" id="ARBA00022801"/>
    </source>
</evidence>
<evidence type="ECO:0000256" key="6">
    <source>
        <dbReference type="ARBA" id="ARBA00022842"/>
    </source>
</evidence>
<dbReference type="PANTHER" id="PTHR37311">
    <property type="entry name" value="2-PHOSPHOSULFOLACTATE PHOSPHATASE-RELATED"/>
    <property type="match status" value="1"/>
</dbReference>
<name>A0A1B1MGG9_STRLN</name>
<reference evidence="8 9" key="1">
    <citation type="submission" date="2016-07" db="EMBL/GenBank/DDBJ databases">
        <title>Enhancement of antibiotic productionsby engineered nitrateutilization in actinobacteria.</title>
        <authorList>
            <person name="Meng S.C."/>
        </authorList>
    </citation>
    <scope>NUCLEOTIDE SEQUENCE [LARGE SCALE GENOMIC DNA]</scope>
    <source>
        <strain evidence="8 9">NRRL 2936</strain>
    </source>
</reference>
<dbReference type="GO" id="GO:0050532">
    <property type="term" value="F:2-phosphosulfolactate phosphatase activity"/>
    <property type="evidence" value="ECO:0007669"/>
    <property type="project" value="UniProtKB-EC"/>
</dbReference>
<accession>A0A1B1MGG9</accession>
<dbReference type="SUPFAM" id="SSF142823">
    <property type="entry name" value="ComB-like"/>
    <property type="match status" value="1"/>
</dbReference>
<evidence type="ECO:0000256" key="3">
    <source>
        <dbReference type="ARBA" id="ARBA00012953"/>
    </source>
</evidence>
<proteinExistence type="inferred from homology"/>
<gene>
    <name evidence="8" type="ORF">SLINC_5389</name>
</gene>
<dbReference type="EMBL" id="CP016438">
    <property type="protein sequence ID" value="ANS67613.1"/>
    <property type="molecule type" value="Genomic_DNA"/>
</dbReference>
<organism evidence="8 9">
    <name type="scientific">Streptomyces lincolnensis</name>
    <dbReference type="NCBI Taxonomy" id="1915"/>
    <lineage>
        <taxon>Bacteria</taxon>
        <taxon>Bacillati</taxon>
        <taxon>Actinomycetota</taxon>
        <taxon>Actinomycetes</taxon>
        <taxon>Kitasatosporales</taxon>
        <taxon>Streptomycetaceae</taxon>
        <taxon>Streptomyces</taxon>
    </lineage>
</organism>
<evidence type="ECO:0000313" key="9">
    <source>
        <dbReference type="Proteomes" id="UP000092598"/>
    </source>
</evidence>
<dbReference type="Proteomes" id="UP000092598">
    <property type="component" value="Chromosome"/>
</dbReference>
<dbReference type="PATRIC" id="fig|1915.4.peg.5977"/>